<name>A0A9D1FLU2_9FIRM</name>
<accession>A0A9D1FLU2</accession>
<dbReference type="Pfam" id="PF18937">
    <property type="entry name" value="DUF5685"/>
    <property type="match status" value="1"/>
</dbReference>
<dbReference type="AlphaFoldDB" id="A0A9D1FLU2"/>
<evidence type="ECO:0000313" key="2">
    <source>
        <dbReference type="EMBL" id="HIS75570.1"/>
    </source>
</evidence>
<dbReference type="Proteomes" id="UP000824002">
    <property type="component" value="Unassembled WGS sequence"/>
</dbReference>
<comment type="caution">
    <text evidence="2">The sequence shown here is derived from an EMBL/GenBank/DDBJ whole genome shotgun (WGS) entry which is preliminary data.</text>
</comment>
<feature type="region of interest" description="Disordered" evidence="1">
    <location>
        <begin position="286"/>
        <end position="308"/>
    </location>
</feature>
<dbReference type="InterPro" id="IPR043740">
    <property type="entry name" value="DUF5685"/>
</dbReference>
<evidence type="ECO:0000256" key="1">
    <source>
        <dbReference type="SAM" id="MobiDB-lite"/>
    </source>
</evidence>
<feature type="compositionally biased region" description="Acidic residues" evidence="1">
    <location>
        <begin position="299"/>
        <end position="308"/>
    </location>
</feature>
<protein>
    <submittedName>
        <fullName evidence="2">Uncharacterized protein</fullName>
    </submittedName>
</protein>
<evidence type="ECO:0000313" key="3">
    <source>
        <dbReference type="Proteomes" id="UP000824002"/>
    </source>
</evidence>
<reference evidence="2" key="1">
    <citation type="submission" date="2020-10" db="EMBL/GenBank/DDBJ databases">
        <authorList>
            <person name="Gilroy R."/>
        </authorList>
    </citation>
    <scope>NUCLEOTIDE SEQUENCE</scope>
    <source>
        <strain evidence="2">CHK199-13235</strain>
    </source>
</reference>
<dbReference type="EMBL" id="DVJP01000018">
    <property type="protein sequence ID" value="HIS75570.1"/>
    <property type="molecule type" value="Genomic_DNA"/>
</dbReference>
<reference evidence="2" key="2">
    <citation type="journal article" date="2021" name="PeerJ">
        <title>Extensive microbial diversity within the chicken gut microbiome revealed by metagenomics and culture.</title>
        <authorList>
            <person name="Gilroy R."/>
            <person name="Ravi A."/>
            <person name="Getino M."/>
            <person name="Pursley I."/>
            <person name="Horton D.L."/>
            <person name="Alikhan N.F."/>
            <person name="Baker D."/>
            <person name="Gharbi K."/>
            <person name="Hall N."/>
            <person name="Watson M."/>
            <person name="Adriaenssens E.M."/>
            <person name="Foster-Nyarko E."/>
            <person name="Jarju S."/>
            <person name="Secka A."/>
            <person name="Antonio M."/>
            <person name="Oren A."/>
            <person name="Chaudhuri R.R."/>
            <person name="La Ragione R."/>
            <person name="Hildebrand F."/>
            <person name="Pallen M.J."/>
        </authorList>
    </citation>
    <scope>NUCLEOTIDE SEQUENCE</scope>
    <source>
        <strain evidence="2">CHK199-13235</strain>
    </source>
</reference>
<gene>
    <name evidence="2" type="ORF">IAB51_02060</name>
</gene>
<organism evidence="2 3">
    <name type="scientific">Candidatus Merdivicinus excrementipullorum</name>
    <dbReference type="NCBI Taxonomy" id="2840867"/>
    <lineage>
        <taxon>Bacteria</taxon>
        <taxon>Bacillati</taxon>
        <taxon>Bacillota</taxon>
        <taxon>Clostridia</taxon>
        <taxon>Eubacteriales</taxon>
        <taxon>Oscillospiraceae</taxon>
        <taxon>Oscillospiraceae incertae sedis</taxon>
        <taxon>Candidatus Merdivicinus</taxon>
    </lineage>
</organism>
<sequence>MFGYIKPFKPELKVKEFDTYQAVYCGLCHQLGEAFGPFAKLTLSYDFTFLAMAALGLREDFGGFCKARCMANPLKKKTCAVPSGDLSFAASCAMILFYHKLRDNIEDTRTPKKFLYYLILPFASSARKKAVKRFPEVDGIFSQMMEEQFALEAAKTPSIDRAAEPTASAMSKMLKLIAADDTQKRILERFGYLVGRWVYIMDALDDLESDRKSGGYNPFLLRLGESSPTDEQLKELREYGRGVLNVTVAEMGVTYELLDWKRYKSILDNIIYLGLPNSASEVICQKGKRKNPPDKDGSPDEENVTGRQ</sequence>
<proteinExistence type="predicted"/>